<evidence type="ECO:0000256" key="1">
    <source>
        <dbReference type="SAM" id="Coils"/>
    </source>
</evidence>
<dbReference type="PANTHER" id="PTHR47899:SF1">
    <property type="entry name" value="COILED-COIL DOMAIN-CONTAINING PROTEIN 171"/>
    <property type="match status" value="1"/>
</dbReference>
<organism evidence="2 3">
    <name type="scientific">Junco hyemalis</name>
    <name type="common">Dark-eyed junco</name>
    <dbReference type="NCBI Taxonomy" id="40217"/>
    <lineage>
        <taxon>Eukaryota</taxon>
        <taxon>Metazoa</taxon>
        <taxon>Chordata</taxon>
        <taxon>Craniata</taxon>
        <taxon>Vertebrata</taxon>
        <taxon>Euteleostomi</taxon>
        <taxon>Archelosauria</taxon>
        <taxon>Archosauria</taxon>
        <taxon>Dinosauria</taxon>
        <taxon>Saurischia</taxon>
        <taxon>Theropoda</taxon>
        <taxon>Coelurosauria</taxon>
        <taxon>Aves</taxon>
        <taxon>Neognathae</taxon>
        <taxon>Neoaves</taxon>
        <taxon>Telluraves</taxon>
        <taxon>Australaves</taxon>
        <taxon>Passeriformes</taxon>
        <taxon>Passerellidae</taxon>
        <taxon>Junco</taxon>
    </lineage>
</organism>
<reference evidence="2" key="2">
    <citation type="submission" date="2025-09" db="UniProtKB">
        <authorList>
            <consortium name="Ensembl"/>
        </authorList>
    </citation>
    <scope>IDENTIFICATION</scope>
</reference>
<proteinExistence type="predicted"/>
<keyword evidence="1" id="KW-0175">Coiled coil</keyword>
<dbReference type="AlphaFoldDB" id="A0A8C5ICW2"/>
<dbReference type="InterPro" id="IPR038820">
    <property type="entry name" value="CCDC171"/>
</dbReference>
<accession>A0A8C5ICW2</accession>
<evidence type="ECO:0008006" key="4">
    <source>
        <dbReference type="Google" id="ProtNLM"/>
    </source>
</evidence>
<evidence type="ECO:0000313" key="3">
    <source>
        <dbReference type="Proteomes" id="UP000694408"/>
    </source>
</evidence>
<dbReference type="Ensembl" id="ENSJHYT00000000161.1">
    <property type="protein sequence ID" value="ENSJHYP00000000103.1"/>
    <property type="gene ID" value="ENSJHYG00000000130.1"/>
</dbReference>
<evidence type="ECO:0000313" key="2">
    <source>
        <dbReference type="Ensembl" id="ENSJHYP00000000103.1"/>
    </source>
</evidence>
<reference evidence="2" key="1">
    <citation type="submission" date="2025-08" db="UniProtKB">
        <authorList>
            <consortium name="Ensembl"/>
        </authorList>
    </citation>
    <scope>IDENTIFICATION</scope>
</reference>
<feature type="coiled-coil region" evidence="1">
    <location>
        <begin position="26"/>
        <end position="92"/>
    </location>
</feature>
<dbReference type="Proteomes" id="UP000694408">
    <property type="component" value="Unplaced"/>
</dbReference>
<sequence length="194" mass="23175">MLMCFQNTFFSSDNQLQEVPLHQDINKMEMNTVEDLRRKLESLEKINLELNNQHYKEMSRYEKEILQLRLELEKGELLRQNLENEMKFARKEANLQLYSAEDELCDAKNKVMELQGNFQKIKKSWPEDTPVPIINDRHQQKASEIDKIAQSDQFHLQQEQQRCAVEKDNIHRVHLAELEFLIREKAEAEMAFQV</sequence>
<dbReference type="PANTHER" id="PTHR47899">
    <property type="entry name" value="COILED-COIL DOMAIN-CONTAINING PROTEIN 171"/>
    <property type="match status" value="1"/>
</dbReference>
<name>A0A8C5ICW2_JUNHY</name>
<keyword evidence="3" id="KW-1185">Reference proteome</keyword>
<protein>
    <recommendedName>
        <fullName evidence="4">CC171 protein</fullName>
    </recommendedName>
</protein>